<reference evidence="2 3" key="1">
    <citation type="journal article" date="2018" name="Evol. Lett.">
        <title>Horizontal gene cluster transfer increased hallucinogenic mushroom diversity.</title>
        <authorList>
            <person name="Reynolds H.T."/>
            <person name="Vijayakumar V."/>
            <person name="Gluck-Thaler E."/>
            <person name="Korotkin H.B."/>
            <person name="Matheny P.B."/>
            <person name="Slot J.C."/>
        </authorList>
    </citation>
    <scope>NUCLEOTIDE SEQUENCE [LARGE SCALE GENOMIC DNA]</scope>
    <source>
        <strain evidence="2 3">2629</strain>
    </source>
</reference>
<feature type="region of interest" description="Disordered" evidence="1">
    <location>
        <begin position="92"/>
        <end position="133"/>
    </location>
</feature>
<keyword evidence="3" id="KW-1185">Reference proteome</keyword>
<evidence type="ECO:0000313" key="3">
    <source>
        <dbReference type="Proteomes" id="UP000284842"/>
    </source>
</evidence>
<accession>A0A409YGE8</accession>
<feature type="region of interest" description="Disordered" evidence="1">
    <location>
        <begin position="204"/>
        <end position="224"/>
    </location>
</feature>
<dbReference type="InParanoid" id="A0A409YGE8"/>
<comment type="caution">
    <text evidence="2">The sequence shown here is derived from an EMBL/GenBank/DDBJ whole genome shotgun (WGS) entry which is preliminary data.</text>
</comment>
<organism evidence="2 3">
    <name type="scientific">Panaeolus cyanescens</name>
    <dbReference type="NCBI Taxonomy" id="181874"/>
    <lineage>
        <taxon>Eukaryota</taxon>
        <taxon>Fungi</taxon>
        <taxon>Dikarya</taxon>
        <taxon>Basidiomycota</taxon>
        <taxon>Agaricomycotina</taxon>
        <taxon>Agaricomycetes</taxon>
        <taxon>Agaricomycetidae</taxon>
        <taxon>Agaricales</taxon>
        <taxon>Agaricineae</taxon>
        <taxon>Galeropsidaceae</taxon>
        <taxon>Panaeolus</taxon>
    </lineage>
</organism>
<gene>
    <name evidence="2" type="ORF">CVT24_011227</name>
</gene>
<dbReference type="AlphaFoldDB" id="A0A409YGE8"/>
<evidence type="ECO:0000256" key="1">
    <source>
        <dbReference type="SAM" id="MobiDB-lite"/>
    </source>
</evidence>
<name>A0A409YGE8_9AGAR</name>
<protein>
    <submittedName>
        <fullName evidence="2">Uncharacterized protein</fullName>
    </submittedName>
</protein>
<dbReference type="Proteomes" id="UP000284842">
    <property type="component" value="Unassembled WGS sequence"/>
</dbReference>
<dbReference type="EMBL" id="NHTK01001190">
    <property type="protein sequence ID" value="PPR02093.1"/>
    <property type="molecule type" value="Genomic_DNA"/>
</dbReference>
<proteinExistence type="predicted"/>
<feature type="compositionally biased region" description="Polar residues" evidence="1">
    <location>
        <begin position="206"/>
        <end position="217"/>
    </location>
</feature>
<feature type="compositionally biased region" description="Basic and acidic residues" evidence="1">
    <location>
        <begin position="92"/>
        <end position="101"/>
    </location>
</feature>
<evidence type="ECO:0000313" key="2">
    <source>
        <dbReference type="EMBL" id="PPR02093.1"/>
    </source>
</evidence>
<sequence>MTDPPSIAFTEADSIVYVVRVADDNALGPSNDSGFVIAVFTRGLPWHSLRSLSQPYEYKDVRNIVKARSCALGSPVVFHRQPLVNSAPFHRESVQSLEPREAVTPSPELPLVSDGGAPDGREQRPNSMSATYNPSLRSESTVLTGTSNTLFRDIRAASPLPLKSTKSPTTGVPGITQQISVDGLEGERRASSISARLFNYFRRSHTASLGSSRTTSDAPPPYHP</sequence>